<dbReference type="PANTHER" id="PTHR43790">
    <property type="entry name" value="CARBOHYDRATE TRANSPORT ATP-BINDING PROTEIN MG119-RELATED"/>
    <property type="match status" value="1"/>
</dbReference>
<keyword evidence="7" id="KW-1278">Translocase</keyword>
<accession>A0A644Y5I9</accession>
<organism evidence="10">
    <name type="scientific">bioreactor metagenome</name>
    <dbReference type="NCBI Taxonomy" id="1076179"/>
    <lineage>
        <taxon>unclassified sequences</taxon>
        <taxon>metagenomes</taxon>
        <taxon>ecological metagenomes</taxon>
    </lineage>
</organism>
<comment type="caution">
    <text evidence="10">The sequence shown here is derived from an EMBL/GenBank/DDBJ whole genome shotgun (WGS) entry which is preliminary data.</text>
</comment>
<keyword evidence="6 10" id="KW-0067">ATP-binding</keyword>
<evidence type="ECO:0000256" key="4">
    <source>
        <dbReference type="ARBA" id="ARBA00022737"/>
    </source>
</evidence>
<evidence type="ECO:0000256" key="5">
    <source>
        <dbReference type="ARBA" id="ARBA00022741"/>
    </source>
</evidence>
<evidence type="ECO:0000256" key="3">
    <source>
        <dbReference type="ARBA" id="ARBA00022597"/>
    </source>
</evidence>
<keyword evidence="8" id="KW-0472">Membrane</keyword>
<evidence type="ECO:0000256" key="2">
    <source>
        <dbReference type="ARBA" id="ARBA00022475"/>
    </source>
</evidence>
<keyword evidence="5" id="KW-0547">Nucleotide-binding</keyword>
<evidence type="ECO:0000313" key="10">
    <source>
        <dbReference type="EMBL" id="MPM21454.1"/>
    </source>
</evidence>
<dbReference type="Pfam" id="PF00005">
    <property type="entry name" value="ABC_tran"/>
    <property type="match status" value="1"/>
</dbReference>
<evidence type="ECO:0000259" key="9">
    <source>
        <dbReference type="Pfam" id="PF00005"/>
    </source>
</evidence>
<dbReference type="InterPro" id="IPR050107">
    <property type="entry name" value="ABC_carbohydrate_import_ATPase"/>
</dbReference>
<keyword evidence="2" id="KW-1003">Cell membrane</keyword>
<dbReference type="GO" id="GO:0005524">
    <property type="term" value="F:ATP binding"/>
    <property type="evidence" value="ECO:0007669"/>
    <property type="project" value="UniProtKB-KW"/>
</dbReference>
<keyword evidence="3" id="KW-0762">Sugar transport</keyword>
<dbReference type="SUPFAM" id="SSF52540">
    <property type="entry name" value="P-loop containing nucleoside triphosphate hydrolases"/>
    <property type="match status" value="1"/>
</dbReference>
<keyword evidence="4" id="KW-0677">Repeat</keyword>
<keyword evidence="1" id="KW-0813">Transport</keyword>
<keyword evidence="10" id="KW-0378">Hydrolase</keyword>
<sequence length="111" mass="12047">MGNLSGGNQQKVLLSKWMFAEPDVLILDEPTRGIDVGAKYEIYCIMNDLVSQGKAVLMISSEMPELLGMCDRIYVMNEGAVVGELTREQASQESIMACILKSSGNKGAMAI</sequence>
<feature type="domain" description="ABC transporter" evidence="9">
    <location>
        <begin position="2"/>
        <end position="31"/>
    </location>
</feature>
<dbReference type="EC" id="3.6.3.17" evidence="10"/>
<dbReference type="PANTHER" id="PTHR43790:SF1">
    <property type="entry name" value="XYLOSE IMPORT ATP-BINDING PROTEIN XYLG"/>
    <property type="match status" value="1"/>
</dbReference>
<dbReference type="AlphaFoldDB" id="A0A644Y5I9"/>
<name>A0A644Y5I9_9ZZZZ</name>
<dbReference type="GO" id="GO:0016887">
    <property type="term" value="F:ATP hydrolysis activity"/>
    <property type="evidence" value="ECO:0007669"/>
    <property type="project" value="InterPro"/>
</dbReference>
<protein>
    <submittedName>
        <fullName evidence="10">Ribose import ATP-binding protein RbsA</fullName>
        <ecNumber evidence="10">3.6.3.17</ecNumber>
    </submittedName>
</protein>
<evidence type="ECO:0000256" key="1">
    <source>
        <dbReference type="ARBA" id="ARBA00022448"/>
    </source>
</evidence>
<dbReference type="Gene3D" id="3.40.50.300">
    <property type="entry name" value="P-loop containing nucleotide triphosphate hydrolases"/>
    <property type="match status" value="1"/>
</dbReference>
<reference evidence="10" key="1">
    <citation type="submission" date="2019-08" db="EMBL/GenBank/DDBJ databases">
        <authorList>
            <person name="Kucharzyk K."/>
            <person name="Murdoch R.W."/>
            <person name="Higgins S."/>
            <person name="Loffler F."/>
        </authorList>
    </citation>
    <scope>NUCLEOTIDE SEQUENCE</scope>
</reference>
<evidence type="ECO:0000256" key="7">
    <source>
        <dbReference type="ARBA" id="ARBA00022967"/>
    </source>
</evidence>
<dbReference type="InterPro" id="IPR027417">
    <property type="entry name" value="P-loop_NTPase"/>
</dbReference>
<evidence type="ECO:0000256" key="8">
    <source>
        <dbReference type="ARBA" id="ARBA00023136"/>
    </source>
</evidence>
<dbReference type="InterPro" id="IPR003439">
    <property type="entry name" value="ABC_transporter-like_ATP-bd"/>
</dbReference>
<evidence type="ECO:0000256" key="6">
    <source>
        <dbReference type="ARBA" id="ARBA00022840"/>
    </source>
</evidence>
<proteinExistence type="predicted"/>
<gene>
    <name evidence="10" type="primary">rbsA_27</name>
    <name evidence="10" type="ORF">SDC9_67898</name>
</gene>
<dbReference type="EMBL" id="VSSQ01003593">
    <property type="protein sequence ID" value="MPM21454.1"/>
    <property type="molecule type" value="Genomic_DNA"/>
</dbReference>